<feature type="region of interest" description="Disordered" evidence="1">
    <location>
        <begin position="94"/>
        <end position="113"/>
    </location>
</feature>
<evidence type="ECO:0000259" key="2">
    <source>
        <dbReference type="Pfam" id="PF24649"/>
    </source>
</evidence>
<dbReference type="PANTHER" id="PTHR35410:SF2">
    <property type="entry name" value="OS02G0640200 PROTEIN"/>
    <property type="match status" value="1"/>
</dbReference>
<name>A0A4Y1R057_PRUDU</name>
<feature type="domain" description="DUF7642" evidence="2">
    <location>
        <begin position="2"/>
        <end position="70"/>
    </location>
</feature>
<dbReference type="EMBL" id="AP019298">
    <property type="protein sequence ID" value="BBG97473.1"/>
    <property type="molecule type" value="Genomic_DNA"/>
</dbReference>
<evidence type="ECO:0000313" key="3">
    <source>
        <dbReference type="EMBL" id="BBG97473.1"/>
    </source>
</evidence>
<proteinExistence type="predicted"/>
<dbReference type="AlphaFoldDB" id="A0A4Y1R057"/>
<gene>
    <name evidence="3" type="ORF">Prudu_006615</name>
</gene>
<evidence type="ECO:0000256" key="1">
    <source>
        <dbReference type="SAM" id="MobiDB-lite"/>
    </source>
</evidence>
<protein>
    <recommendedName>
        <fullName evidence="2">DUF7642 domain-containing protein</fullName>
    </recommendedName>
</protein>
<accession>A0A4Y1R057</accession>
<dbReference type="PANTHER" id="PTHR35410">
    <property type="entry name" value="EXPRESSED PROTEIN"/>
    <property type="match status" value="1"/>
</dbReference>
<dbReference type="Pfam" id="PF24649">
    <property type="entry name" value="DUF7642"/>
    <property type="match status" value="1"/>
</dbReference>
<sequence length="139" mass="15631">MGLQAMDTDAPLSLVIDIIIEQGLFQSRYEIQAFRLESIAHGTGAPADELQVEGVSSHSDLRKIFSSLASDSSEDSIFPTTFKKVDKILHEMKEKVGLGGPNPKDSSSHTRTNENVHHQEWMFLIMEKKKTRFQMAHTM</sequence>
<reference evidence="3" key="1">
    <citation type="journal article" date="2019" name="Science">
        <title>Mutation of a bHLH transcription factor allowed almond domestication.</title>
        <authorList>
            <person name="Sanchez-Perez R."/>
            <person name="Pavan S."/>
            <person name="Mazzeo R."/>
            <person name="Moldovan C."/>
            <person name="Aiese Cigliano R."/>
            <person name="Del Cueto J."/>
            <person name="Ricciardi F."/>
            <person name="Lotti C."/>
            <person name="Ricciardi L."/>
            <person name="Dicenta F."/>
            <person name="Lopez-Marques R.L."/>
            <person name="Lindberg Moller B."/>
        </authorList>
    </citation>
    <scope>NUCLEOTIDE SEQUENCE</scope>
</reference>
<dbReference type="InterPro" id="IPR056059">
    <property type="entry name" value="DUF7642"/>
</dbReference>
<organism evidence="3">
    <name type="scientific">Prunus dulcis</name>
    <name type="common">Almond</name>
    <name type="synonym">Amygdalus dulcis</name>
    <dbReference type="NCBI Taxonomy" id="3755"/>
    <lineage>
        <taxon>Eukaryota</taxon>
        <taxon>Viridiplantae</taxon>
        <taxon>Streptophyta</taxon>
        <taxon>Embryophyta</taxon>
        <taxon>Tracheophyta</taxon>
        <taxon>Spermatophyta</taxon>
        <taxon>Magnoliopsida</taxon>
        <taxon>eudicotyledons</taxon>
        <taxon>Gunneridae</taxon>
        <taxon>Pentapetalae</taxon>
        <taxon>rosids</taxon>
        <taxon>fabids</taxon>
        <taxon>Rosales</taxon>
        <taxon>Rosaceae</taxon>
        <taxon>Amygdaloideae</taxon>
        <taxon>Amygdaleae</taxon>
        <taxon>Prunus</taxon>
    </lineage>
</organism>